<evidence type="ECO:0000313" key="3">
    <source>
        <dbReference type="Proteomes" id="UP001139289"/>
    </source>
</evidence>
<dbReference type="SUPFAM" id="SSF52540">
    <property type="entry name" value="P-loop containing nucleoside triphosphate hydrolases"/>
    <property type="match status" value="1"/>
</dbReference>
<dbReference type="EMBL" id="JAGTTM010000001">
    <property type="protein sequence ID" value="MCC2028811.1"/>
    <property type="molecule type" value="Genomic_DNA"/>
</dbReference>
<gene>
    <name evidence="2" type="ORF">KEC56_04650</name>
</gene>
<dbReference type="AlphaFoldDB" id="A0A9X1RYR5"/>
<organism evidence="2 3">
    <name type="scientific">Microbacterium tenebrionis</name>
    <dbReference type="NCBI Taxonomy" id="2830665"/>
    <lineage>
        <taxon>Bacteria</taxon>
        <taxon>Bacillati</taxon>
        <taxon>Actinomycetota</taxon>
        <taxon>Actinomycetes</taxon>
        <taxon>Micrococcales</taxon>
        <taxon>Microbacteriaceae</taxon>
        <taxon>Microbacterium</taxon>
    </lineage>
</organism>
<evidence type="ECO:0000259" key="1">
    <source>
        <dbReference type="Pfam" id="PF01656"/>
    </source>
</evidence>
<keyword evidence="3" id="KW-1185">Reference proteome</keyword>
<protein>
    <submittedName>
        <fullName evidence="2">ParA family protein</fullName>
    </submittedName>
</protein>
<dbReference type="CDD" id="cd02042">
    <property type="entry name" value="ParAB_family"/>
    <property type="match status" value="1"/>
</dbReference>
<dbReference type="InterPro" id="IPR002586">
    <property type="entry name" value="CobQ/CobB/MinD/ParA_Nub-bd_dom"/>
</dbReference>
<dbReference type="Gene3D" id="3.40.50.300">
    <property type="entry name" value="P-loop containing nucleotide triphosphate hydrolases"/>
    <property type="match status" value="1"/>
</dbReference>
<dbReference type="InterPro" id="IPR027417">
    <property type="entry name" value="P-loop_NTPase"/>
</dbReference>
<dbReference type="PANTHER" id="PTHR13696">
    <property type="entry name" value="P-LOOP CONTAINING NUCLEOSIDE TRIPHOSPHATE HYDROLASE"/>
    <property type="match status" value="1"/>
</dbReference>
<proteinExistence type="predicted"/>
<reference evidence="2" key="1">
    <citation type="submission" date="2021-04" db="EMBL/GenBank/DDBJ databases">
        <title>Microbacterium tenobrionis sp. nov. and Microbacterium allomyrinae sp. nov., isolated from larvae of Tenobrio molitor and Allomyrina dichotoma, respectively.</title>
        <authorList>
            <person name="Lee S.D."/>
        </authorList>
    </citation>
    <scope>NUCLEOTIDE SEQUENCE</scope>
    <source>
        <strain evidence="2">YMB-B2</strain>
    </source>
</reference>
<dbReference type="InterPro" id="IPR050678">
    <property type="entry name" value="DNA_Partitioning_ATPase"/>
</dbReference>
<comment type="caution">
    <text evidence="2">The sequence shown here is derived from an EMBL/GenBank/DDBJ whole genome shotgun (WGS) entry which is preliminary data.</text>
</comment>
<dbReference type="PANTHER" id="PTHR13696:SF96">
    <property type="entry name" value="COBQ_COBB_MIND_PARA NUCLEOTIDE BINDING DOMAIN-CONTAINING PROTEIN"/>
    <property type="match status" value="1"/>
</dbReference>
<dbReference type="RefSeq" id="WP_227530010.1">
    <property type="nucleotide sequence ID" value="NZ_JAGTTM010000001.1"/>
</dbReference>
<evidence type="ECO:0000313" key="2">
    <source>
        <dbReference type="EMBL" id="MCC2028811.1"/>
    </source>
</evidence>
<accession>A0A9X1RYR5</accession>
<name>A0A9X1RYR5_9MICO</name>
<dbReference type="Proteomes" id="UP001139289">
    <property type="component" value="Unassembled WGS sequence"/>
</dbReference>
<dbReference type="Pfam" id="PF01656">
    <property type="entry name" value="CbiA"/>
    <property type="match status" value="1"/>
</dbReference>
<feature type="domain" description="CobQ/CobB/MinD/ParA nucleotide binding" evidence="1">
    <location>
        <begin position="33"/>
        <end position="178"/>
    </location>
</feature>
<sequence length="248" mass="27720">MPLAKCMSKTFTCVNTQFLFARWAVAMTELRIISAVNQKGGMGKTTVTMQLAAALSRRHRVLVVDVDPQQSTVWWAENADRRLPFDFAGSQHPNVLARLEHLSGDYDFVIVDTPGSLEDPRTLDVVVDASHLVIVPLAPEPLAVEPTMRTIERVIEPRATRFGVLLNRIDPRVHGQLHTWTHLLDVTLGVPRFDAYLRQYKTQADAPVLGSLVTTVRDNRSTQGAIWDVTRLGHEVAEQLSPQLQGAW</sequence>